<keyword evidence="3" id="KW-1185">Reference proteome</keyword>
<gene>
    <name evidence="2" type="ORF">GCM10010439_40150</name>
</gene>
<reference evidence="3" key="1">
    <citation type="journal article" date="2019" name="Int. J. Syst. Evol. Microbiol.">
        <title>The Global Catalogue of Microorganisms (GCM) 10K type strain sequencing project: providing services to taxonomists for standard genome sequencing and annotation.</title>
        <authorList>
            <consortium name="The Broad Institute Genomics Platform"/>
            <consortium name="The Broad Institute Genome Sequencing Center for Infectious Disease"/>
            <person name="Wu L."/>
            <person name="Ma J."/>
        </authorList>
    </citation>
    <scope>NUCLEOTIDE SEQUENCE [LARGE SCALE GENOMIC DNA]</scope>
    <source>
        <strain evidence="3">JCM 8201</strain>
    </source>
</reference>
<comment type="caution">
    <text evidence="2">The sequence shown here is derived from an EMBL/GenBank/DDBJ whole genome shotgun (WGS) entry which is preliminary data.</text>
</comment>
<dbReference type="InterPro" id="IPR015943">
    <property type="entry name" value="WD40/YVTN_repeat-like_dom_sf"/>
</dbReference>
<feature type="region of interest" description="Disordered" evidence="1">
    <location>
        <begin position="1"/>
        <end position="31"/>
    </location>
</feature>
<dbReference type="RefSeq" id="WP_344452065.1">
    <property type="nucleotide sequence ID" value="NZ_BAAATZ010000015.1"/>
</dbReference>
<evidence type="ECO:0000256" key="1">
    <source>
        <dbReference type="SAM" id="MobiDB-lite"/>
    </source>
</evidence>
<accession>A0ABP6GQX4</accession>
<dbReference type="EMBL" id="BAAATZ010000015">
    <property type="protein sequence ID" value="GAA2729500.1"/>
    <property type="molecule type" value="Genomic_DNA"/>
</dbReference>
<dbReference type="Proteomes" id="UP001501842">
    <property type="component" value="Unassembled WGS sequence"/>
</dbReference>
<organism evidence="2 3">
    <name type="scientific">Actinocorallia aurantiaca</name>
    <dbReference type="NCBI Taxonomy" id="46204"/>
    <lineage>
        <taxon>Bacteria</taxon>
        <taxon>Bacillati</taxon>
        <taxon>Actinomycetota</taxon>
        <taxon>Actinomycetes</taxon>
        <taxon>Streptosporangiales</taxon>
        <taxon>Thermomonosporaceae</taxon>
        <taxon>Actinocorallia</taxon>
    </lineage>
</organism>
<evidence type="ECO:0000313" key="2">
    <source>
        <dbReference type="EMBL" id="GAA2729500.1"/>
    </source>
</evidence>
<sequence length="655" mass="71085">MTGRKTRKRALSPEEEFRWAAEPEAEQPEPSEAPVLALLALTDALLASHADGSVLVHSIDALGTPWELCRIDPPMHAMAFCDGELVGASGNRLVRVTPGGTVSEPLELDAPVGAVVARAGRVYAVAGGTVYTFEDWKPVHRTPVPLSDCHDLDVDRRGKHVVVCERPGKGYVVELGTGTVVGHCNLAEGAQKTVTETYARFSPITDNLYRASSRAHKVEKLARLGRSGRTLGWRHDLDQPSTWCTPLASSPDGRYVASRQSGVGVLVWDLRTERQVVFAELDDSAHQEKFTKRMRREPADVRPLGEGSVKVTRWKALPERDGEATAVAVSPGARYAATGGRDGTVTVIDVRTRRIERGDGLVRQPACLSEVVEIGDPTACSFTDGSWVGISAEGELHVVDLATGQASSPGSVDVRGMSRSRLHLEENEIVVTDGREARAFDRRTLAPVWRAEDPLPGCGPLHYSGSELLAFDEPGGEIRLIRRYRPRTGERLDGPPVTREPGFLVVDDLMLSRAGRFAARARFGYGNTYWYTLSPDGEPGPLLPEDLRPLPDGEHAVVSGVQGWQVLSLSDPRTPLHVVDDLEITLGTAHVDLAARLVAGQDLHTGRLYVWTVDGGPVASFDGFGEARASGFAFTDGGLWLLSRGQERLYRLALP</sequence>
<feature type="compositionally biased region" description="Basic and acidic residues" evidence="1">
    <location>
        <begin position="11"/>
        <end position="21"/>
    </location>
</feature>
<evidence type="ECO:0008006" key="4">
    <source>
        <dbReference type="Google" id="ProtNLM"/>
    </source>
</evidence>
<name>A0ABP6GQX4_9ACTN</name>
<protein>
    <recommendedName>
        <fullName evidence="4">WD40 repeat protein</fullName>
    </recommendedName>
</protein>
<dbReference type="SUPFAM" id="SSF82171">
    <property type="entry name" value="DPP6 N-terminal domain-like"/>
    <property type="match status" value="1"/>
</dbReference>
<dbReference type="SUPFAM" id="SSF69322">
    <property type="entry name" value="Tricorn protease domain 2"/>
    <property type="match status" value="1"/>
</dbReference>
<feature type="compositionally biased region" description="Basic residues" evidence="1">
    <location>
        <begin position="1"/>
        <end position="10"/>
    </location>
</feature>
<proteinExistence type="predicted"/>
<evidence type="ECO:0000313" key="3">
    <source>
        <dbReference type="Proteomes" id="UP001501842"/>
    </source>
</evidence>
<dbReference type="Gene3D" id="2.130.10.10">
    <property type="entry name" value="YVTN repeat-like/Quinoprotein amine dehydrogenase"/>
    <property type="match status" value="2"/>
</dbReference>